<evidence type="ECO:0000259" key="4">
    <source>
        <dbReference type="Pfam" id="PF22244"/>
    </source>
</evidence>
<dbReference type="STRING" id="1484053.SAMN05444274_101608"/>
<dbReference type="OrthoDB" id="9809261at2"/>
<dbReference type="AlphaFoldDB" id="A0A1M4U8B2"/>
<evidence type="ECO:0000256" key="2">
    <source>
        <dbReference type="ARBA" id="ARBA00022729"/>
    </source>
</evidence>
<dbReference type="InterPro" id="IPR029058">
    <property type="entry name" value="AB_hydrolase_fold"/>
</dbReference>
<dbReference type="GO" id="GO:0052689">
    <property type="term" value="F:carboxylic ester hydrolase activity"/>
    <property type="evidence" value="ECO:0007669"/>
    <property type="project" value="UniProtKB-KW"/>
</dbReference>
<gene>
    <name evidence="5" type="ORF">SAMN05444274_101608</name>
</gene>
<accession>A0A1M4U8B2</accession>
<reference evidence="5 6" key="1">
    <citation type="submission" date="2016-11" db="EMBL/GenBank/DDBJ databases">
        <authorList>
            <person name="Jaros S."/>
            <person name="Januszkiewicz K."/>
            <person name="Wedrychowicz H."/>
        </authorList>
    </citation>
    <scope>NUCLEOTIDE SEQUENCE [LARGE SCALE GENOMIC DNA]</scope>
    <source>
        <strain evidence="5 6">DSM 26910</strain>
    </source>
</reference>
<evidence type="ECO:0000256" key="3">
    <source>
        <dbReference type="ARBA" id="ARBA00022801"/>
    </source>
</evidence>
<evidence type="ECO:0000313" key="6">
    <source>
        <dbReference type="Proteomes" id="UP000184164"/>
    </source>
</evidence>
<dbReference type="SUPFAM" id="SSF53474">
    <property type="entry name" value="alpha/beta-Hydrolases"/>
    <property type="match status" value="1"/>
</dbReference>
<keyword evidence="3" id="KW-0378">Hydrolase</keyword>
<feature type="domain" description="4-O-methyl-glucuronoyl methylesterase-like" evidence="4">
    <location>
        <begin position="216"/>
        <end position="364"/>
    </location>
</feature>
<dbReference type="Proteomes" id="UP000184164">
    <property type="component" value="Unassembled WGS sequence"/>
</dbReference>
<dbReference type="Pfam" id="PF22244">
    <property type="entry name" value="GCE_fung"/>
    <property type="match status" value="1"/>
</dbReference>
<keyword evidence="1" id="KW-0719">Serine esterase</keyword>
<sequence>MKTISNIFLLTGILFVQITQLCGQNLKWDNNVIYNEAQVPFYELPDPMISIDGKAVNSVEEWEKVRRPQIMAMFAGTLYGGTPIPEQEVEVEYEELSVEPEFIQGRCTRKHLLIKFRNNRGTAKMHMVVYVPNNVNGPVPAMLRVAAISAEGNLNANNIQGLGQLRNGMPLTHFLDRGFALAFIQGGEIIKDEIRFGGETIHKLFYKGKQSMPRADEWGVLGAIAWQASRALDYLETDKDIDSKKVALLGSAKFGQSVLWAAAQDQRFAMALSQCSGAAGAALWRRNYGENLKYMTQGSPRWLCENAQKYVGNEADLPIDQHMLLACIAPRPLYVTSSITNNWSDPMGEYLSTYHATPVYELYGLKGQSAKQRPRINEPVEGIHLSYAIRSAGPGIIQEDWDRYLNFMEFHFKK</sequence>
<dbReference type="Gene3D" id="3.40.50.1820">
    <property type="entry name" value="alpha/beta hydrolase"/>
    <property type="match status" value="1"/>
</dbReference>
<dbReference type="EMBL" id="FQUM01000001">
    <property type="protein sequence ID" value="SHE53009.1"/>
    <property type="molecule type" value="Genomic_DNA"/>
</dbReference>
<name>A0A1M4U8B2_9BACT</name>
<protein>
    <recommendedName>
        <fullName evidence="4">4-O-methyl-glucuronoyl methylesterase-like domain-containing protein</fullName>
    </recommendedName>
</protein>
<dbReference type="RefSeq" id="WP_072998740.1">
    <property type="nucleotide sequence ID" value="NZ_FQUM01000001.1"/>
</dbReference>
<proteinExistence type="predicted"/>
<keyword evidence="2" id="KW-0732">Signal</keyword>
<evidence type="ECO:0000256" key="1">
    <source>
        <dbReference type="ARBA" id="ARBA00022487"/>
    </source>
</evidence>
<keyword evidence="6" id="KW-1185">Reference proteome</keyword>
<organism evidence="5 6">
    <name type="scientific">Mariniphaga anaerophila</name>
    <dbReference type="NCBI Taxonomy" id="1484053"/>
    <lineage>
        <taxon>Bacteria</taxon>
        <taxon>Pseudomonadati</taxon>
        <taxon>Bacteroidota</taxon>
        <taxon>Bacteroidia</taxon>
        <taxon>Marinilabiliales</taxon>
        <taxon>Prolixibacteraceae</taxon>
        <taxon>Mariniphaga</taxon>
    </lineage>
</organism>
<dbReference type="InterPro" id="IPR054579">
    <property type="entry name" value="GCE-like_dom"/>
</dbReference>
<evidence type="ECO:0000313" key="5">
    <source>
        <dbReference type="EMBL" id="SHE53009.1"/>
    </source>
</evidence>